<dbReference type="InterPro" id="IPR003615">
    <property type="entry name" value="HNH_nuc"/>
</dbReference>
<dbReference type="KEGG" id="vg:55016012"/>
<evidence type="ECO:0000313" key="2">
    <source>
        <dbReference type="EMBL" id="VCU43729.1"/>
    </source>
</evidence>
<sequence length="178" mass="20334">MYKISETGKVYSLHVNREIATYLNNKGYPCVKLSKNGVEHTLLISRLLCRVFKDLEDLYSSKEVDHKDRNPANFELSNLQVLSKEEHVIKTCSDNNISRRTDVCPICGDTKHKSSKACLKCTASARIKNRDITKEDIEYWVRNFSWAIASRELGLSDNGLRKRYKALGGDPKNICTFS</sequence>
<organism evidence="2 3">
    <name type="scientific">Escherichia phage vB_Eco_mar003J3</name>
    <dbReference type="NCBI Taxonomy" id="2419761"/>
    <lineage>
        <taxon>Viruses</taxon>
        <taxon>Duplodnaviria</taxon>
        <taxon>Heunggongvirae</taxon>
        <taxon>Uroviricota</taxon>
        <taxon>Caudoviricetes</taxon>
        <taxon>Demerecviridae</taxon>
        <taxon>Markadamsvirinae</taxon>
        <taxon>Epseptimavirus</taxon>
        <taxon>Epseptimavirus mar003J3</taxon>
    </lineage>
</organism>
<dbReference type="Gene3D" id="3.90.75.20">
    <property type="match status" value="1"/>
</dbReference>
<keyword evidence="2" id="KW-0378">Hydrolase</keyword>
<protein>
    <submittedName>
        <fullName evidence="2">H-N-H endonuclease F-TflII</fullName>
    </submittedName>
</protein>
<dbReference type="EMBL" id="LR027389">
    <property type="protein sequence ID" value="VCU43729.1"/>
    <property type="molecule type" value="Genomic_DNA"/>
</dbReference>
<evidence type="ECO:0000259" key="1">
    <source>
        <dbReference type="Pfam" id="PF13392"/>
    </source>
</evidence>
<dbReference type="InterPro" id="IPR044925">
    <property type="entry name" value="His-Me_finger_sf"/>
</dbReference>
<keyword evidence="3" id="KW-1185">Reference proteome</keyword>
<evidence type="ECO:0000313" key="3">
    <source>
        <dbReference type="Proteomes" id="UP000308526"/>
    </source>
</evidence>
<gene>
    <name evidence="2" type="primary">hegD</name>
    <name evidence="2" type="ORF">MAR003J3_00001</name>
</gene>
<feature type="domain" description="HNH nuclease" evidence="1">
    <location>
        <begin position="59"/>
        <end position="87"/>
    </location>
</feature>
<dbReference type="RefSeq" id="YP_009824293.1">
    <property type="nucleotide sequence ID" value="NC_048203.1"/>
</dbReference>
<name>A0A3P4A7X1_9CAUD</name>
<dbReference type="GO" id="GO:0004519">
    <property type="term" value="F:endonuclease activity"/>
    <property type="evidence" value="ECO:0007669"/>
    <property type="project" value="UniProtKB-KW"/>
</dbReference>
<keyword evidence="2" id="KW-0540">Nuclease</keyword>
<dbReference type="Proteomes" id="UP000308526">
    <property type="component" value="Segment"/>
</dbReference>
<dbReference type="GeneID" id="55016012"/>
<dbReference type="SUPFAM" id="SSF54060">
    <property type="entry name" value="His-Me finger endonucleases"/>
    <property type="match status" value="1"/>
</dbReference>
<accession>A0A3P4A7X1</accession>
<dbReference type="Pfam" id="PF13392">
    <property type="entry name" value="HNH_3"/>
    <property type="match status" value="1"/>
</dbReference>
<keyword evidence="2" id="KW-0255">Endonuclease</keyword>
<proteinExistence type="predicted"/>
<reference evidence="2 3" key="1">
    <citation type="submission" date="2018-10" db="EMBL/GenBank/DDBJ databases">
        <authorList>
            <person name="Redgwell R T."/>
            <person name="Michniewski S."/>
            <person name="Millard A."/>
        </authorList>
    </citation>
    <scope>NUCLEOTIDE SEQUENCE [LARGE SCALE GENOMIC DNA]</scope>
    <source>
        <strain evidence="3">vB_Eco_mar003J3</strain>
    </source>
</reference>